<keyword evidence="6" id="KW-0378">Hydrolase</keyword>
<evidence type="ECO:0000313" key="11">
    <source>
        <dbReference type="EMBL" id="PMD18089.1"/>
    </source>
</evidence>
<dbReference type="NCBIfam" id="TIGR00587">
    <property type="entry name" value="nfo"/>
    <property type="match status" value="1"/>
</dbReference>
<keyword evidence="11" id="KW-0540">Nuclease</keyword>
<evidence type="ECO:0000256" key="7">
    <source>
        <dbReference type="ARBA" id="ARBA00022833"/>
    </source>
</evidence>
<evidence type="ECO:0000259" key="10">
    <source>
        <dbReference type="Pfam" id="PF01261"/>
    </source>
</evidence>
<feature type="region of interest" description="Disordered" evidence="9">
    <location>
        <begin position="94"/>
        <end position="144"/>
    </location>
</feature>
<feature type="region of interest" description="Disordered" evidence="9">
    <location>
        <begin position="467"/>
        <end position="520"/>
    </location>
</feature>
<dbReference type="SMART" id="SM00518">
    <property type="entry name" value="AP2Ec"/>
    <property type="match status" value="1"/>
</dbReference>
<dbReference type="EMBL" id="KZ613496">
    <property type="protein sequence ID" value="PMD18089.1"/>
    <property type="molecule type" value="Genomic_DNA"/>
</dbReference>
<dbReference type="GO" id="GO:0005739">
    <property type="term" value="C:mitochondrion"/>
    <property type="evidence" value="ECO:0007669"/>
    <property type="project" value="TreeGrafter"/>
</dbReference>
<dbReference type="PROSITE" id="PS00730">
    <property type="entry name" value="AP_NUCLEASE_F2_2"/>
    <property type="match status" value="1"/>
</dbReference>
<dbReference type="PROSITE" id="PS00731">
    <property type="entry name" value="AP_NUCLEASE_F2_3"/>
    <property type="match status" value="1"/>
</dbReference>
<dbReference type="FunFam" id="3.20.20.150:FF:000001">
    <property type="entry name" value="Probable endonuclease 4"/>
    <property type="match status" value="1"/>
</dbReference>
<gene>
    <name evidence="11" type="ORF">NA56DRAFT_672560</name>
</gene>
<dbReference type="GO" id="GO:0008270">
    <property type="term" value="F:zinc ion binding"/>
    <property type="evidence" value="ECO:0007669"/>
    <property type="project" value="InterPro"/>
</dbReference>
<dbReference type="GO" id="GO:0008081">
    <property type="term" value="F:phosphoric diester hydrolase activity"/>
    <property type="evidence" value="ECO:0007669"/>
    <property type="project" value="TreeGrafter"/>
</dbReference>
<dbReference type="Gene3D" id="3.20.20.150">
    <property type="entry name" value="Divalent-metal-dependent TIM barrel enzymes"/>
    <property type="match status" value="1"/>
</dbReference>
<feature type="compositionally biased region" description="Basic residues" evidence="9">
    <location>
        <begin position="99"/>
        <end position="110"/>
    </location>
</feature>
<dbReference type="GO" id="GO:0003677">
    <property type="term" value="F:DNA binding"/>
    <property type="evidence" value="ECO:0007669"/>
    <property type="project" value="InterPro"/>
</dbReference>
<evidence type="ECO:0000256" key="9">
    <source>
        <dbReference type="SAM" id="MobiDB-lite"/>
    </source>
</evidence>
<keyword evidence="12" id="KW-1185">Reference proteome</keyword>
<evidence type="ECO:0000256" key="2">
    <source>
        <dbReference type="ARBA" id="ARBA00005340"/>
    </source>
</evidence>
<dbReference type="InterPro" id="IPR013022">
    <property type="entry name" value="Xyl_isomerase-like_TIM-brl"/>
</dbReference>
<keyword evidence="5" id="KW-0227">DNA damage</keyword>
<evidence type="ECO:0000256" key="5">
    <source>
        <dbReference type="ARBA" id="ARBA00022763"/>
    </source>
</evidence>
<dbReference type="CDD" id="cd00019">
    <property type="entry name" value="AP2Ec"/>
    <property type="match status" value="1"/>
</dbReference>
<comment type="similarity">
    <text evidence="2">Belongs to the AP endonuclease 2 family.</text>
</comment>
<evidence type="ECO:0000256" key="4">
    <source>
        <dbReference type="ARBA" id="ARBA00022723"/>
    </source>
</evidence>
<dbReference type="STRING" id="1745343.A0A2J6PVP2"/>
<dbReference type="GO" id="GO:0003906">
    <property type="term" value="F:DNA-(apurinic or apyrimidinic site) endonuclease activity"/>
    <property type="evidence" value="ECO:0007669"/>
    <property type="project" value="TreeGrafter"/>
</dbReference>
<dbReference type="HAMAP" id="MF_00152">
    <property type="entry name" value="Nfo"/>
    <property type="match status" value="1"/>
</dbReference>
<dbReference type="PANTHER" id="PTHR21445">
    <property type="entry name" value="ENDONUCLEASE IV ENDODEOXYRIBONUCLEASE IV"/>
    <property type="match status" value="1"/>
</dbReference>
<dbReference type="PROSITE" id="PS51432">
    <property type="entry name" value="AP_NUCLEASE_F2_4"/>
    <property type="match status" value="1"/>
</dbReference>
<dbReference type="OrthoDB" id="7663182at2759"/>
<evidence type="ECO:0000313" key="12">
    <source>
        <dbReference type="Proteomes" id="UP000235672"/>
    </source>
</evidence>
<accession>A0A2J6PVP2</accession>
<keyword evidence="4" id="KW-0479">Metal-binding</keyword>
<dbReference type="GO" id="GO:0006284">
    <property type="term" value="P:base-excision repair"/>
    <property type="evidence" value="ECO:0007669"/>
    <property type="project" value="TreeGrafter"/>
</dbReference>
<sequence length="520" mass="57378">MSRRTRHKIDYRIPDEESSEEIAVPISTPQKGRKVVKVESTKVAVTTKVEKSTPTKSKKVKPEFDPQEGDIAVSAKPPTKVKVSQVKVEAVLEGESAPKTKKTPAPKRKAKTEDDEDEDENEEGVGDNKVKKKRKTKQEKEAEAMPLAERTLIGALKKAMHIGAHVSAAGGVQNSINNSLHIGGNSFALFLKSQRKWVSPPLAPDAADQFKAFCLEHKYDAAKHVLPHGSYLVNLAQAEPEKADQAYTCFLDDLHRCEALGIKLYNFHPGNTGKNPRPDAIARIAAQLNKAHKATSTVVTVLENMAGSGNVIGSTWEDLRDIIALIEDKSRVGVCIDTCHTFAAGYDLRSPEAFKKTMDSFSEVIGMPYLKALHLNDSKAPFASHRDLHANIGTGFLGLRAFHNVVNFQPFQNLPMVLETPIEKKGEDGKVVEDKSVWATEIKLLEGLIGVDPGSEDFKKEEQRLQDLGVEERKKFQGQVDRKQQKTLDSMFKKTSPKKKKKAKTEDDDDSDASEGGCSH</sequence>
<dbReference type="PANTHER" id="PTHR21445:SF0">
    <property type="entry name" value="APURINIC-APYRIMIDINIC ENDONUCLEASE"/>
    <property type="match status" value="1"/>
</dbReference>
<reference evidence="11 12" key="1">
    <citation type="submission" date="2016-05" db="EMBL/GenBank/DDBJ databases">
        <title>A degradative enzymes factory behind the ericoid mycorrhizal symbiosis.</title>
        <authorList>
            <consortium name="DOE Joint Genome Institute"/>
            <person name="Martino E."/>
            <person name="Morin E."/>
            <person name="Grelet G."/>
            <person name="Kuo A."/>
            <person name="Kohler A."/>
            <person name="Daghino S."/>
            <person name="Barry K."/>
            <person name="Choi C."/>
            <person name="Cichocki N."/>
            <person name="Clum A."/>
            <person name="Copeland A."/>
            <person name="Hainaut M."/>
            <person name="Haridas S."/>
            <person name="Labutti K."/>
            <person name="Lindquist E."/>
            <person name="Lipzen A."/>
            <person name="Khouja H.-R."/>
            <person name="Murat C."/>
            <person name="Ohm R."/>
            <person name="Olson A."/>
            <person name="Spatafora J."/>
            <person name="Veneault-Fourrey C."/>
            <person name="Henrissat B."/>
            <person name="Grigoriev I."/>
            <person name="Martin F."/>
            <person name="Perotto S."/>
        </authorList>
    </citation>
    <scope>NUCLEOTIDE SEQUENCE [LARGE SCALE GENOMIC DNA]</scope>
    <source>
        <strain evidence="11 12">UAMH 7357</strain>
    </source>
</reference>
<dbReference type="InterPro" id="IPR018246">
    <property type="entry name" value="AP_endonuc_F2_Zn_BS"/>
</dbReference>
<keyword evidence="11" id="KW-0255">Endonuclease</keyword>
<organism evidence="11 12">
    <name type="scientific">Hyaloscypha hepaticicola</name>
    <dbReference type="NCBI Taxonomy" id="2082293"/>
    <lineage>
        <taxon>Eukaryota</taxon>
        <taxon>Fungi</taxon>
        <taxon>Dikarya</taxon>
        <taxon>Ascomycota</taxon>
        <taxon>Pezizomycotina</taxon>
        <taxon>Leotiomycetes</taxon>
        <taxon>Helotiales</taxon>
        <taxon>Hyaloscyphaceae</taxon>
        <taxon>Hyaloscypha</taxon>
    </lineage>
</organism>
<dbReference type="SUPFAM" id="SSF51658">
    <property type="entry name" value="Xylose isomerase-like"/>
    <property type="match status" value="1"/>
</dbReference>
<dbReference type="AlphaFoldDB" id="A0A2J6PVP2"/>
<dbReference type="InterPro" id="IPR001719">
    <property type="entry name" value="AP_endonuc_2"/>
</dbReference>
<evidence type="ECO:0000256" key="1">
    <source>
        <dbReference type="ARBA" id="ARBA00001947"/>
    </source>
</evidence>
<feature type="compositionally biased region" description="Basic and acidic residues" evidence="9">
    <location>
        <begin position="467"/>
        <end position="486"/>
    </location>
</feature>
<evidence type="ECO:0000256" key="3">
    <source>
        <dbReference type="ARBA" id="ARBA00021759"/>
    </source>
</evidence>
<proteinExistence type="inferred from homology"/>
<dbReference type="Pfam" id="PF01261">
    <property type="entry name" value="AP_endonuc_2"/>
    <property type="match status" value="1"/>
</dbReference>
<protein>
    <recommendedName>
        <fullName evidence="3">Apurinic-apyrimidinic endonuclease 1</fullName>
    </recommendedName>
</protein>
<comment type="cofactor">
    <cofactor evidence="1">
        <name>Zn(2+)</name>
        <dbReference type="ChEBI" id="CHEBI:29105"/>
    </cofactor>
</comment>
<dbReference type="Proteomes" id="UP000235672">
    <property type="component" value="Unassembled WGS sequence"/>
</dbReference>
<feature type="domain" description="Xylose isomerase-like TIM barrel" evidence="10">
    <location>
        <begin position="182"/>
        <end position="440"/>
    </location>
</feature>
<dbReference type="InterPro" id="IPR036237">
    <property type="entry name" value="Xyl_isomerase-like_sf"/>
</dbReference>
<evidence type="ECO:0000256" key="8">
    <source>
        <dbReference type="ARBA" id="ARBA00023204"/>
    </source>
</evidence>
<feature type="region of interest" description="Disordered" evidence="9">
    <location>
        <begin position="46"/>
        <end position="80"/>
    </location>
</feature>
<name>A0A2J6PVP2_9HELO</name>
<keyword evidence="8" id="KW-0234">DNA repair</keyword>
<evidence type="ECO:0000256" key="6">
    <source>
        <dbReference type="ARBA" id="ARBA00022801"/>
    </source>
</evidence>
<feature type="compositionally biased region" description="Acidic residues" evidence="9">
    <location>
        <begin position="113"/>
        <end position="125"/>
    </location>
</feature>
<dbReference type="GO" id="GO:0005634">
    <property type="term" value="C:nucleus"/>
    <property type="evidence" value="ECO:0007669"/>
    <property type="project" value="TreeGrafter"/>
</dbReference>
<keyword evidence="7" id="KW-0862">Zinc</keyword>